<organism evidence="3">
    <name type="scientific">uncultured Pleomorphomonas sp</name>
    <dbReference type="NCBI Taxonomy" id="442121"/>
    <lineage>
        <taxon>Bacteria</taxon>
        <taxon>Pseudomonadati</taxon>
        <taxon>Pseudomonadota</taxon>
        <taxon>Alphaproteobacteria</taxon>
        <taxon>Hyphomicrobiales</taxon>
        <taxon>Pleomorphomonadaceae</taxon>
        <taxon>Pleomorphomonas</taxon>
        <taxon>environmental samples</taxon>
    </lineage>
</organism>
<keyword evidence="1" id="KW-0472">Membrane</keyword>
<feature type="signal peptide" evidence="2">
    <location>
        <begin position="1"/>
        <end position="28"/>
    </location>
</feature>
<evidence type="ECO:0000313" key="3">
    <source>
        <dbReference type="EMBL" id="SCM79489.1"/>
    </source>
</evidence>
<evidence type="ECO:0008006" key="4">
    <source>
        <dbReference type="Google" id="ProtNLM"/>
    </source>
</evidence>
<accession>A0A212LPZ3</accession>
<sequence>MPRSKQGGRGLAAALFLIAAVAALPAEAHRQTPLTAEEAVGLEIPGLTHGEMRSVERYRSEIRRLAGRQYPTDATFRRLLNHANIQLAYCAWGLVPNSIADEASPFNECAHAYLSAYRAVLARMADMPGQPEAARQLAGRIDTAIRADPEAELLCQYSVEPFYTGSVVAPAALDAVRYPPVALFLAAILLSGMGLALRRFGR</sequence>
<evidence type="ECO:0000256" key="1">
    <source>
        <dbReference type="SAM" id="Phobius"/>
    </source>
</evidence>
<evidence type="ECO:0000256" key="2">
    <source>
        <dbReference type="SAM" id="SignalP"/>
    </source>
</evidence>
<gene>
    <name evidence="3" type="ORF">KL86PLE_90433</name>
</gene>
<dbReference type="EMBL" id="FMJD01000013">
    <property type="protein sequence ID" value="SCM79489.1"/>
    <property type="molecule type" value="Genomic_DNA"/>
</dbReference>
<protein>
    <recommendedName>
        <fullName evidence="4">Transmembrane protein</fullName>
    </recommendedName>
</protein>
<proteinExistence type="predicted"/>
<feature type="transmembrane region" description="Helical" evidence="1">
    <location>
        <begin position="178"/>
        <end position="197"/>
    </location>
</feature>
<keyword evidence="2" id="KW-0732">Signal</keyword>
<keyword evidence="1" id="KW-1133">Transmembrane helix</keyword>
<keyword evidence="1" id="KW-0812">Transmembrane</keyword>
<feature type="chain" id="PRO_5012713430" description="Transmembrane protein" evidence="2">
    <location>
        <begin position="29"/>
        <end position="202"/>
    </location>
</feature>
<dbReference type="RefSeq" id="WP_288198570.1">
    <property type="nucleotide sequence ID" value="NZ_LT608334.1"/>
</dbReference>
<reference evidence="3" key="1">
    <citation type="submission" date="2016-08" db="EMBL/GenBank/DDBJ databases">
        <authorList>
            <person name="Seilhamer J.J."/>
        </authorList>
    </citation>
    <scope>NUCLEOTIDE SEQUENCE</scope>
    <source>
        <strain evidence="3">86</strain>
    </source>
</reference>
<name>A0A212LPZ3_9HYPH</name>
<dbReference type="AlphaFoldDB" id="A0A212LPZ3"/>